<dbReference type="AlphaFoldDB" id="A0A2W5BLA9"/>
<name>A0A2W5BLA9_9BACT</name>
<dbReference type="Gene3D" id="1.10.40.30">
    <property type="entry name" value="Fumarase/aspartase (C-terminal domain)"/>
    <property type="match status" value="1"/>
</dbReference>
<comment type="subcellular location">
    <subcellularLocation>
        <location evidence="7">Cytoplasm</location>
    </subcellularLocation>
</comment>
<dbReference type="InterPro" id="IPR009049">
    <property type="entry name" value="Argininosuccinate_lyase"/>
</dbReference>
<dbReference type="NCBIfam" id="TIGR00838">
    <property type="entry name" value="argH"/>
    <property type="match status" value="1"/>
</dbReference>
<evidence type="ECO:0000256" key="3">
    <source>
        <dbReference type="ARBA" id="ARBA00012338"/>
    </source>
</evidence>
<evidence type="ECO:0000256" key="7">
    <source>
        <dbReference type="HAMAP-Rule" id="MF_00006"/>
    </source>
</evidence>
<dbReference type="FunFam" id="1.20.200.10:FF:000015">
    <property type="entry name" value="argininosuccinate lyase isoform X2"/>
    <property type="match status" value="1"/>
</dbReference>
<evidence type="ECO:0000256" key="5">
    <source>
        <dbReference type="ARBA" id="ARBA00022605"/>
    </source>
</evidence>
<dbReference type="PANTHER" id="PTHR43814:SF1">
    <property type="entry name" value="ARGININOSUCCINATE LYASE"/>
    <property type="match status" value="1"/>
</dbReference>
<dbReference type="InterPro" id="IPR024083">
    <property type="entry name" value="Fumarase/histidase_N"/>
</dbReference>
<evidence type="ECO:0000256" key="6">
    <source>
        <dbReference type="ARBA" id="ARBA00023239"/>
    </source>
</evidence>
<evidence type="ECO:0000259" key="8">
    <source>
        <dbReference type="Pfam" id="PF00206"/>
    </source>
</evidence>
<dbReference type="InterPro" id="IPR008948">
    <property type="entry name" value="L-Aspartase-like"/>
</dbReference>
<keyword evidence="6 7" id="KW-0456">Lyase</keyword>
<evidence type="ECO:0000313" key="11">
    <source>
        <dbReference type="Proteomes" id="UP000249557"/>
    </source>
</evidence>
<feature type="domain" description="Argininosuccinate lyase C-terminal" evidence="9">
    <location>
        <begin position="373"/>
        <end position="442"/>
    </location>
</feature>
<dbReference type="Gene3D" id="1.10.275.10">
    <property type="entry name" value="Fumarase/aspartase (N-terminal domain)"/>
    <property type="match status" value="1"/>
</dbReference>
<dbReference type="PRINTS" id="PR00149">
    <property type="entry name" value="FUMRATELYASE"/>
</dbReference>
<dbReference type="GO" id="GO:0005829">
    <property type="term" value="C:cytosol"/>
    <property type="evidence" value="ECO:0007669"/>
    <property type="project" value="TreeGrafter"/>
</dbReference>
<dbReference type="CDD" id="cd01359">
    <property type="entry name" value="Argininosuccinate_lyase"/>
    <property type="match status" value="1"/>
</dbReference>
<dbReference type="FunFam" id="1.10.275.10:FF:000002">
    <property type="entry name" value="Argininosuccinate lyase"/>
    <property type="match status" value="1"/>
</dbReference>
<dbReference type="HAMAP" id="MF_00006">
    <property type="entry name" value="Arg_succ_lyase"/>
    <property type="match status" value="1"/>
</dbReference>
<dbReference type="UniPathway" id="UPA00068">
    <property type="reaction ID" value="UER00114"/>
</dbReference>
<dbReference type="GO" id="GO:0004056">
    <property type="term" value="F:argininosuccinate lyase activity"/>
    <property type="evidence" value="ECO:0007669"/>
    <property type="project" value="UniProtKB-UniRule"/>
</dbReference>
<dbReference type="GO" id="GO:0042450">
    <property type="term" value="P:L-arginine biosynthetic process via ornithine"/>
    <property type="evidence" value="ECO:0007669"/>
    <property type="project" value="UniProtKB-UniRule"/>
</dbReference>
<proteinExistence type="inferred from homology"/>
<keyword evidence="7" id="KW-0963">Cytoplasm</keyword>
<gene>
    <name evidence="7 10" type="primary">argH</name>
    <name evidence="10" type="ORF">DI626_08710</name>
</gene>
<dbReference type="Pfam" id="PF00206">
    <property type="entry name" value="Lyase_1"/>
    <property type="match status" value="1"/>
</dbReference>
<dbReference type="InterPro" id="IPR000362">
    <property type="entry name" value="Fumarate_lyase_fam"/>
</dbReference>
<evidence type="ECO:0000256" key="1">
    <source>
        <dbReference type="ARBA" id="ARBA00000985"/>
    </source>
</evidence>
<evidence type="ECO:0000256" key="2">
    <source>
        <dbReference type="ARBA" id="ARBA00004941"/>
    </source>
</evidence>
<reference evidence="10 11" key="1">
    <citation type="submission" date="2017-08" db="EMBL/GenBank/DDBJ databases">
        <title>Infants hospitalized years apart are colonized by the same room-sourced microbial strains.</title>
        <authorList>
            <person name="Brooks B."/>
            <person name="Olm M.R."/>
            <person name="Firek B.A."/>
            <person name="Baker R."/>
            <person name="Thomas B.C."/>
            <person name="Morowitz M.J."/>
            <person name="Banfield J.F."/>
        </authorList>
    </citation>
    <scope>NUCLEOTIDE SEQUENCE [LARGE SCALE GENOMIC DNA]</scope>
    <source>
        <strain evidence="10">S2_018_000_R2_104</strain>
    </source>
</reference>
<dbReference type="PROSITE" id="PS00163">
    <property type="entry name" value="FUMARATE_LYASES"/>
    <property type="match status" value="1"/>
</dbReference>
<sequence length="448" mass="50338">MSKNENKTGENTMWGGRFSSSVSEIMSEINASIGVDQRLWRQDITGSIAHCSMLIRQGIIDSDDGSSIIRGLEQVKDEIRSGQFVFKKELEDIHMNIESRLKEIIGPIAGKLHTARSRNDQVATDFRLWVREAIHDIIERISFFQSSLKTLSEKHHMDIMPGFTHLQVAQPVTLGMHLHAYWEMLERDKSRFEDSVKRVNISPLGACALSGTGFPIDRYQTAKDLGFERPMANTLDAVSSRDFAMEFLFNCAQLGLNLSRLAEEIILWTTPQFGFMALSDQWATGSSIMPQKKNPDAAELIRAKTGRLNGNLVQLMTVMKALPLAYNKDMQEDKAAVFESFDTIILCLAAMDGMLNSASFKLSRMKQAAEDGYATATEIADWLVRVAQLPFRDAHHITGRIVKMAEERGCKLSDLDLASLQSIDNRITDDIYLNLQPEKAVESRISRA</sequence>
<dbReference type="InterPro" id="IPR029419">
    <property type="entry name" value="Arg_succ_lyase_C"/>
</dbReference>
<dbReference type="InterPro" id="IPR020557">
    <property type="entry name" value="Fumarate_lyase_CS"/>
</dbReference>
<evidence type="ECO:0000256" key="4">
    <source>
        <dbReference type="ARBA" id="ARBA00022571"/>
    </source>
</evidence>
<dbReference type="SUPFAM" id="SSF48557">
    <property type="entry name" value="L-aspartase-like"/>
    <property type="match status" value="1"/>
</dbReference>
<keyword evidence="4 7" id="KW-0055">Arginine biosynthesis</keyword>
<comment type="caution">
    <text evidence="10">The sequence shown here is derived from an EMBL/GenBank/DDBJ whole genome shotgun (WGS) entry which is preliminary data.</text>
</comment>
<keyword evidence="5 7" id="KW-0028">Amino-acid biosynthesis</keyword>
<feature type="domain" description="Fumarate lyase N-terminal" evidence="8">
    <location>
        <begin position="16"/>
        <end position="309"/>
    </location>
</feature>
<dbReference type="Proteomes" id="UP000249557">
    <property type="component" value="Unassembled WGS sequence"/>
</dbReference>
<dbReference type="FunFam" id="1.10.40.30:FF:000001">
    <property type="entry name" value="Argininosuccinate lyase"/>
    <property type="match status" value="1"/>
</dbReference>
<dbReference type="InterPro" id="IPR022761">
    <property type="entry name" value="Fumarate_lyase_N"/>
</dbReference>
<dbReference type="PRINTS" id="PR00145">
    <property type="entry name" value="ARGSUCLYASE"/>
</dbReference>
<evidence type="ECO:0000259" key="9">
    <source>
        <dbReference type="Pfam" id="PF14698"/>
    </source>
</evidence>
<comment type="pathway">
    <text evidence="2 7">Amino-acid biosynthesis; L-arginine biosynthesis; L-arginine from L-ornithine and carbamoyl phosphate: step 3/3.</text>
</comment>
<dbReference type="EC" id="4.3.2.1" evidence="3 7"/>
<dbReference type="EMBL" id="QFNK01000195">
    <property type="protein sequence ID" value="PZO83861.1"/>
    <property type="molecule type" value="Genomic_DNA"/>
</dbReference>
<evidence type="ECO:0000313" key="10">
    <source>
        <dbReference type="EMBL" id="PZO83861.1"/>
    </source>
</evidence>
<comment type="catalytic activity">
    <reaction evidence="1 7">
        <text>2-(N(omega)-L-arginino)succinate = fumarate + L-arginine</text>
        <dbReference type="Rhea" id="RHEA:24020"/>
        <dbReference type="ChEBI" id="CHEBI:29806"/>
        <dbReference type="ChEBI" id="CHEBI:32682"/>
        <dbReference type="ChEBI" id="CHEBI:57472"/>
        <dbReference type="EC" id="4.3.2.1"/>
    </reaction>
</comment>
<dbReference type="Pfam" id="PF14698">
    <property type="entry name" value="ASL_C2"/>
    <property type="match status" value="1"/>
</dbReference>
<protein>
    <recommendedName>
        <fullName evidence="3 7">Argininosuccinate lyase</fullName>
        <shortName evidence="7">ASAL</shortName>
        <ecNumber evidence="3 7">4.3.2.1</ecNumber>
    </recommendedName>
    <alternativeName>
        <fullName evidence="7">Arginosuccinase</fullName>
    </alternativeName>
</protein>
<organism evidence="10 11">
    <name type="scientific">Micavibrio aeruginosavorus</name>
    <dbReference type="NCBI Taxonomy" id="349221"/>
    <lineage>
        <taxon>Bacteria</taxon>
        <taxon>Pseudomonadati</taxon>
        <taxon>Bdellovibrionota</taxon>
        <taxon>Bdellovibrionia</taxon>
        <taxon>Bdellovibrionales</taxon>
        <taxon>Pseudobdellovibrionaceae</taxon>
        <taxon>Micavibrio</taxon>
    </lineage>
</organism>
<dbReference type="PANTHER" id="PTHR43814">
    <property type="entry name" value="ARGININOSUCCINATE LYASE"/>
    <property type="match status" value="1"/>
</dbReference>
<dbReference type="Gene3D" id="1.20.200.10">
    <property type="entry name" value="Fumarase/aspartase (Central domain)"/>
    <property type="match status" value="1"/>
</dbReference>
<accession>A0A2W5BLA9</accession>
<comment type="similarity">
    <text evidence="7">Belongs to the lyase 1 family. Argininosuccinate lyase subfamily.</text>
</comment>